<keyword evidence="10" id="KW-1185">Reference proteome</keyword>
<dbReference type="PANTHER" id="PTHR23517:SF3">
    <property type="entry name" value="INTEGRAL MEMBRANE TRANSPORT PROTEIN"/>
    <property type="match status" value="1"/>
</dbReference>
<dbReference type="InterPro" id="IPR005828">
    <property type="entry name" value="MFS_sugar_transport-like"/>
</dbReference>
<evidence type="ECO:0000256" key="1">
    <source>
        <dbReference type="ARBA" id="ARBA00004651"/>
    </source>
</evidence>
<protein>
    <submittedName>
        <fullName evidence="9">MFS transporter</fullName>
    </submittedName>
</protein>
<reference evidence="9" key="1">
    <citation type="journal article" date="2024" name="Int. J. Syst. Evol. Microbiol.">
        <title>Polycladomyces zharkentensis sp. nov., a novel thermophilic cellulose- and starch-degrading member of the Bacillota from a geothermal aquifer in Kazakhstan.</title>
        <authorList>
            <person name="Mashzhan A."/>
            <person name="Kistaubayeva A."/>
            <person name="Javier-Lopez R."/>
            <person name="Bissenova U."/>
            <person name="Bissenbay A."/>
            <person name="Birkeland N.K."/>
        </authorList>
    </citation>
    <scope>NUCLEOTIDE SEQUENCE</scope>
    <source>
        <strain evidence="9">ZKZ2T</strain>
    </source>
</reference>
<evidence type="ECO:0000256" key="5">
    <source>
        <dbReference type="ARBA" id="ARBA00022989"/>
    </source>
</evidence>
<dbReference type="Proteomes" id="UP001177120">
    <property type="component" value="Unassembled WGS sequence"/>
</dbReference>
<dbReference type="PROSITE" id="PS00216">
    <property type="entry name" value="SUGAR_TRANSPORT_1"/>
    <property type="match status" value="2"/>
</dbReference>
<evidence type="ECO:0000256" key="4">
    <source>
        <dbReference type="ARBA" id="ARBA00022692"/>
    </source>
</evidence>
<evidence type="ECO:0000256" key="3">
    <source>
        <dbReference type="ARBA" id="ARBA00022475"/>
    </source>
</evidence>
<evidence type="ECO:0000259" key="8">
    <source>
        <dbReference type="PROSITE" id="PS50850"/>
    </source>
</evidence>
<evidence type="ECO:0000256" key="7">
    <source>
        <dbReference type="SAM" id="Phobius"/>
    </source>
</evidence>
<keyword evidence="4 7" id="KW-0812">Transmembrane</keyword>
<dbReference type="PANTHER" id="PTHR23517">
    <property type="entry name" value="RESISTANCE PROTEIN MDTM, PUTATIVE-RELATED-RELATED"/>
    <property type="match status" value="1"/>
</dbReference>
<evidence type="ECO:0000256" key="6">
    <source>
        <dbReference type="ARBA" id="ARBA00023136"/>
    </source>
</evidence>
<dbReference type="InterPro" id="IPR020846">
    <property type="entry name" value="MFS_dom"/>
</dbReference>
<dbReference type="RefSeq" id="WP_205494781.1">
    <property type="nucleotide sequence ID" value="NZ_JAFHAP010000008.1"/>
</dbReference>
<keyword evidence="6 7" id="KW-0472">Membrane</keyword>
<evidence type="ECO:0000313" key="10">
    <source>
        <dbReference type="Proteomes" id="UP001177120"/>
    </source>
</evidence>
<evidence type="ECO:0000256" key="2">
    <source>
        <dbReference type="ARBA" id="ARBA00022448"/>
    </source>
</evidence>
<dbReference type="SUPFAM" id="SSF103473">
    <property type="entry name" value="MFS general substrate transporter"/>
    <property type="match status" value="1"/>
</dbReference>
<dbReference type="InterPro" id="IPR011701">
    <property type="entry name" value="MFS"/>
</dbReference>
<dbReference type="PROSITE" id="PS50850">
    <property type="entry name" value="MFS"/>
    <property type="match status" value="1"/>
</dbReference>
<dbReference type="InterPro" id="IPR005829">
    <property type="entry name" value="Sugar_transporter_CS"/>
</dbReference>
<feature type="transmembrane region" description="Helical" evidence="7">
    <location>
        <begin position="386"/>
        <end position="406"/>
    </location>
</feature>
<dbReference type="Pfam" id="PF00083">
    <property type="entry name" value="Sugar_tr"/>
    <property type="match status" value="1"/>
</dbReference>
<gene>
    <name evidence="9" type="ORF">JQC72_08590</name>
</gene>
<evidence type="ECO:0000313" key="9">
    <source>
        <dbReference type="EMBL" id="MBN2909583.1"/>
    </source>
</evidence>
<dbReference type="Pfam" id="PF07690">
    <property type="entry name" value="MFS_1"/>
    <property type="match status" value="1"/>
</dbReference>
<organism evidence="9 10">
    <name type="scientific">Polycladomyces zharkentensis</name>
    <dbReference type="NCBI Taxonomy" id="2807616"/>
    <lineage>
        <taxon>Bacteria</taxon>
        <taxon>Bacillati</taxon>
        <taxon>Bacillota</taxon>
        <taxon>Bacilli</taxon>
        <taxon>Bacillales</taxon>
        <taxon>Thermoactinomycetaceae</taxon>
        <taxon>Polycladomyces</taxon>
    </lineage>
</organism>
<comment type="caution">
    <text evidence="9">The sequence shown here is derived from an EMBL/GenBank/DDBJ whole genome shotgun (WGS) entry which is preliminary data.</text>
</comment>
<feature type="transmembrane region" description="Helical" evidence="7">
    <location>
        <begin position="152"/>
        <end position="172"/>
    </location>
</feature>
<name>A0ABS2WJ61_9BACL</name>
<feature type="transmembrane region" description="Helical" evidence="7">
    <location>
        <begin position="299"/>
        <end position="316"/>
    </location>
</feature>
<feature type="transmembrane region" description="Helical" evidence="7">
    <location>
        <begin position="178"/>
        <end position="196"/>
    </location>
</feature>
<keyword evidence="3" id="KW-1003">Cell membrane</keyword>
<feature type="transmembrane region" description="Helical" evidence="7">
    <location>
        <begin position="88"/>
        <end position="106"/>
    </location>
</feature>
<proteinExistence type="predicted"/>
<feature type="domain" description="Major facilitator superfamily (MFS) profile" evidence="8">
    <location>
        <begin position="20"/>
        <end position="412"/>
    </location>
</feature>
<dbReference type="InterPro" id="IPR050171">
    <property type="entry name" value="MFS_Transporters"/>
</dbReference>
<keyword evidence="5 7" id="KW-1133">Transmembrane helix</keyword>
<feature type="transmembrane region" description="Helical" evidence="7">
    <location>
        <begin position="112"/>
        <end position="131"/>
    </location>
</feature>
<dbReference type="EMBL" id="JAFHAP010000008">
    <property type="protein sequence ID" value="MBN2909583.1"/>
    <property type="molecule type" value="Genomic_DNA"/>
</dbReference>
<keyword evidence="2" id="KW-0813">Transport</keyword>
<dbReference type="InterPro" id="IPR036259">
    <property type="entry name" value="MFS_trans_sf"/>
</dbReference>
<dbReference type="Gene3D" id="1.20.1250.20">
    <property type="entry name" value="MFS general substrate transporter like domains"/>
    <property type="match status" value="2"/>
</dbReference>
<feature type="transmembrane region" description="Helical" evidence="7">
    <location>
        <begin position="18"/>
        <end position="37"/>
    </location>
</feature>
<feature type="transmembrane region" description="Helical" evidence="7">
    <location>
        <begin position="322"/>
        <end position="342"/>
    </location>
</feature>
<accession>A0ABS2WJ61</accession>
<sequence length="429" mass="47094">MKYPETREQVKIGLKENFALFALLVVINLFVGSMVGLERTVLPLIGEKVFGLASTSAALSFIVSFGFTKAIVNFLAGRIADWIGRKQVLVTGWIIGLFVPLIVIWADSWWWVVFANVLLGINQGLTWSMTVNMKVDLVTAKQRGLAIGLNEFAGYIGVALTTVLSGYIASQYDLRPEPFYLGIGFVGIGLILSLMVKDTGKHLKLQSRQQELTKSDQQMSTGNVFRQTTWKDPTLSTCSFAGLSTNLKDGMAWGLFPLFFASAGLAVGKIGIIVALYPAAWGFFQLFTGVLSDRIGRKWMIASGMWLQALSIWWILFTDSFVSWIIGAILLGLGTAMVYPTLQAAISDVAHPEWRASAMGVYRLWRDSGYAFGALMAGILADVLNISWAIGMVALLPLLAGLTIAFRMKETLKLSKHPGSLKNRETAER</sequence>
<feature type="transmembrane region" description="Helical" evidence="7">
    <location>
        <begin position="57"/>
        <end position="76"/>
    </location>
</feature>
<comment type="subcellular location">
    <subcellularLocation>
        <location evidence="1">Cell membrane</location>
        <topology evidence="1">Multi-pass membrane protein</topology>
    </subcellularLocation>
</comment>
<dbReference type="CDD" id="cd17325">
    <property type="entry name" value="MFS_MdtG_SLC18_like"/>
    <property type="match status" value="1"/>
</dbReference>